<dbReference type="PANTHER" id="PTHR30629">
    <property type="entry name" value="PROPHAGE INTEGRASE"/>
    <property type="match status" value="1"/>
</dbReference>
<dbReference type="AlphaFoldDB" id="A0A1H6MZ47"/>
<dbReference type="GO" id="GO:0006310">
    <property type="term" value="P:DNA recombination"/>
    <property type="evidence" value="ECO:0007669"/>
    <property type="project" value="UniProtKB-KW"/>
</dbReference>
<dbReference type="SUPFAM" id="SSF56349">
    <property type="entry name" value="DNA breaking-rejoining enzymes"/>
    <property type="match status" value="1"/>
</dbReference>
<evidence type="ECO:0000256" key="2">
    <source>
        <dbReference type="ARBA" id="ARBA00022908"/>
    </source>
</evidence>
<feature type="domain" description="Tyr recombinase" evidence="4">
    <location>
        <begin position="235"/>
        <end position="432"/>
    </location>
</feature>
<proteinExistence type="inferred from homology"/>
<dbReference type="InterPro" id="IPR050808">
    <property type="entry name" value="Phage_Integrase"/>
</dbReference>
<dbReference type="Pfam" id="PF00589">
    <property type="entry name" value="Phage_integrase"/>
    <property type="match status" value="1"/>
</dbReference>
<keyword evidence="2" id="KW-0229">DNA integration</keyword>
<keyword evidence="6" id="KW-1185">Reference proteome</keyword>
<dbReference type="Gene3D" id="1.10.443.10">
    <property type="entry name" value="Intergrase catalytic core"/>
    <property type="match status" value="1"/>
</dbReference>
<dbReference type="PANTHER" id="PTHR30629:SF2">
    <property type="entry name" value="PROPHAGE INTEGRASE INTS-RELATED"/>
    <property type="match status" value="1"/>
</dbReference>
<dbReference type="OrthoDB" id="6388170at2"/>
<dbReference type="InterPro" id="IPR013762">
    <property type="entry name" value="Integrase-like_cat_sf"/>
</dbReference>
<dbReference type="Gene3D" id="3.30.160.390">
    <property type="entry name" value="Integrase, DNA-binding domain"/>
    <property type="match status" value="1"/>
</dbReference>
<accession>A0A1H6MZ47</accession>
<comment type="similarity">
    <text evidence="1">Belongs to the 'phage' integrase family.</text>
</comment>
<organism evidence="5 6">
    <name type="scientific">Paracoccus alkenifer</name>
    <dbReference type="NCBI Taxonomy" id="65735"/>
    <lineage>
        <taxon>Bacteria</taxon>
        <taxon>Pseudomonadati</taxon>
        <taxon>Pseudomonadota</taxon>
        <taxon>Alphaproteobacteria</taxon>
        <taxon>Rhodobacterales</taxon>
        <taxon>Paracoccaceae</taxon>
        <taxon>Paracoccus</taxon>
    </lineage>
</organism>
<dbReference type="STRING" id="65735.SAMN04488075_2326"/>
<evidence type="ECO:0000313" key="5">
    <source>
        <dbReference type="EMBL" id="SEI03384.1"/>
    </source>
</evidence>
<dbReference type="InterPro" id="IPR038488">
    <property type="entry name" value="Integrase_DNA-bd_sf"/>
</dbReference>
<evidence type="ECO:0000259" key="4">
    <source>
        <dbReference type="PROSITE" id="PS51898"/>
    </source>
</evidence>
<dbReference type="RefSeq" id="WP_090848264.1">
    <property type="nucleotide sequence ID" value="NZ_FNXG01000004.1"/>
</dbReference>
<dbReference type="EMBL" id="FNXG01000004">
    <property type="protein sequence ID" value="SEI03384.1"/>
    <property type="molecule type" value="Genomic_DNA"/>
</dbReference>
<keyword evidence="3" id="KW-0233">DNA recombination</keyword>
<evidence type="ECO:0000313" key="6">
    <source>
        <dbReference type="Proteomes" id="UP000199125"/>
    </source>
</evidence>
<dbReference type="GO" id="GO:0003677">
    <property type="term" value="F:DNA binding"/>
    <property type="evidence" value="ECO:0007669"/>
    <property type="project" value="InterPro"/>
</dbReference>
<dbReference type="InterPro" id="IPR002104">
    <property type="entry name" value="Integrase_catalytic"/>
</dbReference>
<protein>
    <submittedName>
        <fullName evidence="5">Site-specific recombinase XerD</fullName>
    </submittedName>
</protein>
<dbReference type="PROSITE" id="PS51898">
    <property type="entry name" value="TYR_RECOMBINASE"/>
    <property type="match status" value="1"/>
</dbReference>
<dbReference type="GO" id="GO:0015074">
    <property type="term" value="P:DNA integration"/>
    <property type="evidence" value="ECO:0007669"/>
    <property type="project" value="UniProtKB-KW"/>
</dbReference>
<dbReference type="Proteomes" id="UP000199125">
    <property type="component" value="Unassembled WGS sequence"/>
</dbReference>
<evidence type="ECO:0000256" key="1">
    <source>
        <dbReference type="ARBA" id="ARBA00008857"/>
    </source>
</evidence>
<reference evidence="6" key="1">
    <citation type="submission" date="2016-10" db="EMBL/GenBank/DDBJ databases">
        <authorList>
            <person name="Varghese N."/>
            <person name="Submissions S."/>
        </authorList>
    </citation>
    <scope>NUCLEOTIDE SEQUENCE [LARGE SCALE GENOMIC DNA]</scope>
    <source>
        <strain evidence="6">DSM 11593</strain>
    </source>
</reference>
<sequence>MKVPYTKGAIDDLPHPESGQKIYWFKERSGFGIRMTPSARSFIFEKRVAGTKRRVTVCKLPSEIDARFLKVAMRKASDLDSDFTNGIDPVAEARKAAAEAARQAEAMITLRDAFKRYADADKQKGAGKGRPKKPRTIRDIHAASERFKDWLDKPVTEITGDMVRQRYREIVAGADAARVKAGKAATGHSAQAELAMRYLRAAMNHVNKSSDDDTPIIRPKVIGHVGNLVPTTPRRKTRNISDGRIPEWVEAVKTGLDGREFGSVYRDALLFLLLTGARVSEVMGSAIDGYAPLTWADVDFESRKVTFRDTKNRSDHMLPMGEWLVAMMQNRKAASVSDVVFSDEAGRVPVNLRGGYDRIRDLTGIHATPHDLRRTFATVVARLDISEIKLKGLLNHIRVVDGEAAENESVEIADTTAGYVSVEVKDLREPMQRIEDYMLREAAEGAGGRAA</sequence>
<gene>
    <name evidence="5" type="ORF">SAMN04488075_2326</name>
</gene>
<name>A0A1H6MZ47_9RHOB</name>
<evidence type="ECO:0000256" key="3">
    <source>
        <dbReference type="ARBA" id="ARBA00023172"/>
    </source>
</evidence>
<dbReference type="InterPro" id="IPR011010">
    <property type="entry name" value="DNA_brk_join_enz"/>
</dbReference>